<proteinExistence type="predicted"/>
<accession>A0A7H2QN75</accession>
<dbReference type="AlphaFoldDB" id="A0A7H2QN75"/>
<gene>
    <name evidence="2" type="ORF">IC796_04090</name>
</gene>
<name>A0A7H2QN75_9GAMM</name>
<dbReference type="Gene3D" id="3.30.530.80">
    <property type="match status" value="1"/>
</dbReference>
<reference evidence="3" key="1">
    <citation type="submission" date="2020-09" db="EMBL/GenBank/DDBJ databases">
        <title>Clinical and molecular characterization of Acinetobacter seifertii in Taiwan.</title>
        <authorList>
            <person name="Li L.-H."/>
            <person name="Yang Y.-S."/>
            <person name="Sun J.-R."/>
            <person name="Huang T.-W."/>
            <person name="Huang W.-C."/>
            <person name="Wang Y.-C."/>
            <person name="Kuo T.-H."/>
            <person name="Kuo S.-C."/>
            <person name="Chen T.-L."/>
        </authorList>
    </citation>
    <scope>NUCLEOTIDE SEQUENCE [LARGE SCALE GENOMIC DNA]</scope>
    <source>
        <strain evidence="3">AS73</strain>
    </source>
</reference>
<protein>
    <submittedName>
        <fullName evidence="2">DUF4468 domain-containing protein</fullName>
    </submittedName>
</protein>
<dbReference type="Proteomes" id="UP000516862">
    <property type="component" value="Chromosome"/>
</dbReference>
<dbReference type="PROSITE" id="PS51257">
    <property type="entry name" value="PROKAR_LIPOPROTEIN"/>
    <property type="match status" value="1"/>
</dbReference>
<dbReference type="EMBL" id="CP061561">
    <property type="protein sequence ID" value="QNX06127.1"/>
    <property type="molecule type" value="Genomic_DNA"/>
</dbReference>
<evidence type="ECO:0000313" key="3">
    <source>
        <dbReference type="Proteomes" id="UP000516862"/>
    </source>
</evidence>
<sequence length="173" mass="18943">MKKILVAGLIALGLVGCATPITSTQQAMPEVSQVIEIPNKSKDQIFEDSKIWIAQSFKSANNVIQYADKSTGSIIGKGNIQYPCDGFIDCGAFGNDKVNFTIKIDTKDNKARVTINDVTRTNLTYVQGGYNVNMGKEVPINIIQHQQKIAVKLNSVIDQYKTAITSTQSNANW</sequence>
<reference evidence="2 3" key="2">
    <citation type="submission" date="2020-09" db="EMBL/GenBank/DDBJ databases">
        <authorList>
            <person name="Chen F.-J."/>
            <person name="Lee Y.-T."/>
        </authorList>
    </citation>
    <scope>NUCLEOTIDE SEQUENCE [LARGE SCALE GENOMIC DNA]</scope>
    <source>
        <strain evidence="2 3">AS73</strain>
    </source>
</reference>
<organism evidence="2 3">
    <name type="scientific">Acinetobacter seifertii</name>
    <dbReference type="NCBI Taxonomy" id="1530123"/>
    <lineage>
        <taxon>Bacteria</taxon>
        <taxon>Pseudomonadati</taxon>
        <taxon>Pseudomonadota</taxon>
        <taxon>Gammaproteobacteria</taxon>
        <taxon>Moraxellales</taxon>
        <taxon>Moraxellaceae</taxon>
        <taxon>Acinetobacter</taxon>
        <taxon>Acinetobacter calcoaceticus/baumannii complex</taxon>
    </lineage>
</organism>
<dbReference type="Pfam" id="PF14730">
    <property type="entry name" value="DUF4468"/>
    <property type="match status" value="1"/>
</dbReference>
<evidence type="ECO:0000259" key="1">
    <source>
        <dbReference type="Pfam" id="PF14730"/>
    </source>
</evidence>
<dbReference type="RefSeq" id="WP_006581814.1">
    <property type="nucleotide sequence ID" value="NZ_BKTM01000159.1"/>
</dbReference>
<evidence type="ECO:0000313" key="2">
    <source>
        <dbReference type="EMBL" id="QNX06127.1"/>
    </source>
</evidence>
<feature type="domain" description="DUF4468" evidence="1">
    <location>
        <begin position="33"/>
        <end position="119"/>
    </location>
</feature>
<dbReference type="InterPro" id="IPR027823">
    <property type="entry name" value="DUF4468"/>
</dbReference>